<accession>A0A9W4XMB4</accession>
<comment type="caution">
    <text evidence="7">The sequence shown here is derived from an EMBL/GenBank/DDBJ whole genome shotgun (WGS) entry which is preliminary data.</text>
</comment>
<gene>
    <name evidence="7" type="ORF">PDIGIT_LOCUS3360</name>
</gene>
<dbReference type="FunFam" id="3.90.70.200:FF:000005">
    <property type="entry name" value="Related to Pol II transcription elongation factor"/>
    <property type="match status" value="1"/>
</dbReference>
<dbReference type="AlphaFoldDB" id="A0A9W4XMB4"/>
<reference evidence="7" key="1">
    <citation type="submission" date="2023-01" db="EMBL/GenBank/DDBJ databases">
        <authorList>
            <person name="Van Ghelder C."/>
            <person name="Rancurel C."/>
        </authorList>
    </citation>
    <scope>NUCLEOTIDE SEQUENCE</scope>
    <source>
        <strain evidence="7">CNCM I-4278</strain>
    </source>
</reference>
<dbReference type="PANTHER" id="PTHR13115">
    <property type="entry name" value="RNA POLYMERASE-ASSOCIATED PROTEIN RTF1 HOMOLOG"/>
    <property type="match status" value="1"/>
</dbReference>
<feature type="compositionally biased region" description="Basic and acidic residues" evidence="5">
    <location>
        <begin position="394"/>
        <end position="449"/>
    </location>
</feature>
<dbReference type="PROSITE" id="PS51360">
    <property type="entry name" value="PLUS3"/>
    <property type="match status" value="1"/>
</dbReference>
<dbReference type="PANTHER" id="PTHR13115:SF8">
    <property type="entry name" value="RNA POLYMERASE-ASSOCIATED PROTEIN RTF1 HOMOLOG"/>
    <property type="match status" value="1"/>
</dbReference>
<dbReference type="Proteomes" id="UP001152607">
    <property type="component" value="Unassembled WGS sequence"/>
</dbReference>
<dbReference type="Pfam" id="PF03126">
    <property type="entry name" value="Plus-3"/>
    <property type="match status" value="1"/>
</dbReference>
<evidence type="ECO:0000313" key="7">
    <source>
        <dbReference type="EMBL" id="CAI6314825.1"/>
    </source>
</evidence>
<feature type="region of interest" description="Disordered" evidence="5">
    <location>
        <begin position="101"/>
        <end position="201"/>
    </location>
</feature>
<dbReference type="GO" id="GO:1990269">
    <property type="term" value="F:RNA polymerase II C-terminal domain phosphoserine binding"/>
    <property type="evidence" value="ECO:0007669"/>
    <property type="project" value="TreeGrafter"/>
</dbReference>
<feature type="compositionally biased region" description="Acidic residues" evidence="5">
    <location>
        <begin position="41"/>
        <end position="51"/>
    </location>
</feature>
<feature type="domain" description="Plus3" evidence="6">
    <location>
        <begin position="205"/>
        <end position="341"/>
    </location>
</feature>
<feature type="compositionally biased region" description="Acidic residues" evidence="5">
    <location>
        <begin position="1"/>
        <end position="25"/>
    </location>
</feature>
<protein>
    <recommendedName>
        <fullName evidence="6">Plus3 domain-containing protein</fullName>
    </recommendedName>
</protein>
<dbReference type="EMBL" id="CAOQHR010000002">
    <property type="protein sequence ID" value="CAI6314825.1"/>
    <property type="molecule type" value="Genomic_DNA"/>
</dbReference>
<feature type="region of interest" description="Disordered" evidence="5">
    <location>
        <begin position="391"/>
        <end position="483"/>
    </location>
</feature>
<feature type="region of interest" description="Disordered" evidence="5">
    <location>
        <begin position="1"/>
        <end position="68"/>
    </location>
</feature>
<dbReference type="OrthoDB" id="166375at2759"/>
<dbReference type="InterPro" id="IPR004343">
    <property type="entry name" value="Plus-3_dom"/>
</dbReference>
<keyword evidence="2" id="KW-0805">Transcription regulation</keyword>
<evidence type="ECO:0000259" key="6">
    <source>
        <dbReference type="PROSITE" id="PS51360"/>
    </source>
</evidence>
<evidence type="ECO:0000256" key="4">
    <source>
        <dbReference type="ARBA" id="ARBA00023242"/>
    </source>
</evidence>
<name>A0A9W4XMB4_9PLEO</name>
<sequence>MADDLDDELFALAGGDDEGDVEEGEASSVAASSPNSLGSDAMDESDSDRDDDVPAARDSDVLYPLEGKYRDLKDKAYIQGLSQLEREEILGQRAEEMSKAQFYAQVGQRAAQQNKKRKADSEEPDDSGPRRAVKPRVNEKLEAYKQAREQRGQQQRDRQSDRRDNRHRSSSVSRRGDSDVDAEGESEVEYDERDRSKPAAREELPASLTHFDSVRVGRGFFSVVCFYPNFEEALTGAFGRIGVGQDSQRRTLYKMAQIKGFTTGKPYVFEGKNGKKLATDQYVTCQHGNVKKEYQFQFLSNQHFSESDFDAYKQSMADAGMKLPTQSALKRKFDDLKALETRLWTDEDINARIAKMAKFSHMLAKSKSENPAPRIPTQSEAAAARLAEINRQSKRAETERIRKAQVEERQQKQQARKRAEIEARKRKAAEEEAKKAQEESDMAKGHLDMDALFDGGDSSRATTPKPQEKKKTERKGLPTFRKPKMDDDILASMDIVSMHFVPGLLDNNQIPLLPRVLHRPDFHYLLHLRGRFLQLGVCMTNHGGVSFFVYLLIFSFSDLLAGTGTSRIIPGRMMERKDAAEVSVVEKKKLS</sequence>
<feature type="compositionally biased region" description="Basic and acidic residues" evidence="5">
    <location>
        <begin position="466"/>
        <end position="476"/>
    </location>
</feature>
<evidence type="ECO:0000256" key="1">
    <source>
        <dbReference type="ARBA" id="ARBA00004123"/>
    </source>
</evidence>
<dbReference type="SMART" id="SM00719">
    <property type="entry name" value="Plus3"/>
    <property type="match status" value="1"/>
</dbReference>
<feature type="compositionally biased region" description="Basic and acidic residues" evidence="5">
    <location>
        <begin position="136"/>
        <end position="164"/>
    </location>
</feature>
<dbReference type="InterPro" id="IPR036128">
    <property type="entry name" value="Plus3-like_sf"/>
</dbReference>
<evidence type="ECO:0000256" key="5">
    <source>
        <dbReference type="SAM" id="MobiDB-lite"/>
    </source>
</evidence>
<evidence type="ECO:0000256" key="3">
    <source>
        <dbReference type="ARBA" id="ARBA00023163"/>
    </source>
</evidence>
<dbReference type="GO" id="GO:0016593">
    <property type="term" value="C:Cdc73/Paf1 complex"/>
    <property type="evidence" value="ECO:0007669"/>
    <property type="project" value="TreeGrafter"/>
</dbReference>
<keyword evidence="3" id="KW-0804">Transcription</keyword>
<dbReference type="GO" id="GO:0003677">
    <property type="term" value="F:DNA binding"/>
    <property type="evidence" value="ECO:0007669"/>
    <property type="project" value="InterPro"/>
</dbReference>
<keyword evidence="8" id="KW-1185">Reference proteome</keyword>
<proteinExistence type="predicted"/>
<feature type="compositionally biased region" description="Acidic residues" evidence="5">
    <location>
        <begin position="179"/>
        <end position="191"/>
    </location>
</feature>
<comment type="subcellular location">
    <subcellularLocation>
        <location evidence="1">Nucleus</location>
    </subcellularLocation>
</comment>
<organism evidence="7 8">
    <name type="scientific">Periconia digitata</name>
    <dbReference type="NCBI Taxonomy" id="1303443"/>
    <lineage>
        <taxon>Eukaryota</taxon>
        <taxon>Fungi</taxon>
        <taxon>Dikarya</taxon>
        <taxon>Ascomycota</taxon>
        <taxon>Pezizomycotina</taxon>
        <taxon>Dothideomycetes</taxon>
        <taxon>Pleosporomycetidae</taxon>
        <taxon>Pleosporales</taxon>
        <taxon>Massarineae</taxon>
        <taxon>Periconiaceae</taxon>
        <taxon>Periconia</taxon>
    </lineage>
</organism>
<feature type="compositionally biased region" description="Basic and acidic residues" evidence="5">
    <location>
        <begin position="192"/>
        <end position="201"/>
    </location>
</feature>
<evidence type="ECO:0000256" key="2">
    <source>
        <dbReference type="ARBA" id="ARBA00023015"/>
    </source>
</evidence>
<evidence type="ECO:0000313" key="8">
    <source>
        <dbReference type="Proteomes" id="UP001152607"/>
    </source>
</evidence>
<dbReference type="Gene3D" id="3.90.70.200">
    <property type="entry name" value="Plus-3 domain"/>
    <property type="match status" value="1"/>
</dbReference>
<dbReference type="SUPFAM" id="SSF159042">
    <property type="entry name" value="Plus3-like"/>
    <property type="match status" value="1"/>
</dbReference>
<keyword evidence="4" id="KW-0539">Nucleus</keyword>